<dbReference type="EMBL" id="JBJJXI010000113">
    <property type="protein sequence ID" value="KAL3391000.1"/>
    <property type="molecule type" value="Genomic_DNA"/>
</dbReference>
<comment type="caution">
    <text evidence="2">The sequence shown here is derived from an EMBL/GenBank/DDBJ whole genome shotgun (WGS) entry which is preliminary data.</text>
</comment>
<evidence type="ECO:0000256" key="1">
    <source>
        <dbReference type="SAM" id="MobiDB-lite"/>
    </source>
</evidence>
<accession>A0ABD2WD45</accession>
<sequence length="321" mass="37571">MYALETLSIESEPDDHNFDEKCDSYEEWSEDEEEEDLRNEFLPFTEKSTIVKKFTQAELNDLVRDLGLPKDGAEYLASTLKRRNMLESGTNASYYRTRNESFKQYFEEKKFDDEKLVHCNNVEDLMKEIKCNIYKTDEWRLFIDSSKRSLKAVLLHNTNKFASIPIAHSTTTKETYGSMKILLESIKYNENKWLICGDLKVLGMLMGQQSGFTKYPCFKCLWDSRDRINHYTDHKWSERHSLEAGHHNVINSPLVDSKKVLLPPLHIKLGIMKQFVKALSVSDECYKYLESKFSYKSDAKLKEGIFDGPEIRKLPKDEFSN</sequence>
<protein>
    <recommendedName>
        <fullName evidence="4">Reverse transcriptase RNase H-like domain-containing protein</fullName>
    </recommendedName>
</protein>
<keyword evidence="3" id="KW-1185">Reference proteome</keyword>
<name>A0ABD2WD45_9HYME</name>
<evidence type="ECO:0008006" key="4">
    <source>
        <dbReference type="Google" id="ProtNLM"/>
    </source>
</evidence>
<proteinExistence type="predicted"/>
<evidence type="ECO:0000313" key="2">
    <source>
        <dbReference type="EMBL" id="KAL3391000.1"/>
    </source>
</evidence>
<organism evidence="2 3">
    <name type="scientific">Trichogramma kaykai</name>
    <dbReference type="NCBI Taxonomy" id="54128"/>
    <lineage>
        <taxon>Eukaryota</taxon>
        <taxon>Metazoa</taxon>
        <taxon>Ecdysozoa</taxon>
        <taxon>Arthropoda</taxon>
        <taxon>Hexapoda</taxon>
        <taxon>Insecta</taxon>
        <taxon>Pterygota</taxon>
        <taxon>Neoptera</taxon>
        <taxon>Endopterygota</taxon>
        <taxon>Hymenoptera</taxon>
        <taxon>Apocrita</taxon>
        <taxon>Proctotrupomorpha</taxon>
        <taxon>Chalcidoidea</taxon>
        <taxon>Trichogrammatidae</taxon>
        <taxon>Trichogramma</taxon>
    </lineage>
</organism>
<dbReference type="AlphaFoldDB" id="A0ABD2WD45"/>
<reference evidence="2 3" key="1">
    <citation type="journal article" date="2024" name="bioRxiv">
        <title>A reference genome for Trichogramma kaykai: A tiny desert-dwelling parasitoid wasp with competing sex-ratio distorters.</title>
        <authorList>
            <person name="Culotta J."/>
            <person name="Lindsey A.R."/>
        </authorList>
    </citation>
    <scope>NUCLEOTIDE SEQUENCE [LARGE SCALE GENOMIC DNA]</scope>
    <source>
        <strain evidence="2 3">KSX58</strain>
    </source>
</reference>
<dbReference type="PANTHER" id="PTHR46114">
    <property type="entry name" value="APPLE DOMAIN-CONTAINING PROTEIN"/>
    <property type="match status" value="1"/>
</dbReference>
<gene>
    <name evidence="2" type="ORF">TKK_014254</name>
</gene>
<feature type="region of interest" description="Disordered" evidence="1">
    <location>
        <begin position="1"/>
        <end position="20"/>
    </location>
</feature>
<dbReference type="Proteomes" id="UP001627154">
    <property type="component" value="Unassembled WGS sequence"/>
</dbReference>
<dbReference type="PANTHER" id="PTHR46114:SF1">
    <property type="entry name" value="ZAD DOMAIN-CONTAINING PROTEIN"/>
    <property type="match status" value="1"/>
</dbReference>
<evidence type="ECO:0000313" key="3">
    <source>
        <dbReference type="Proteomes" id="UP001627154"/>
    </source>
</evidence>